<protein>
    <recommendedName>
        <fullName evidence="11">Sodium/glucose cotransporter 4</fullName>
    </recommendedName>
</protein>
<evidence type="ECO:0000256" key="5">
    <source>
        <dbReference type="ARBA" id="ARBA00023136"/>
    </source>
</evidence>
<comment type="subcellular location">
    <subcellularLocation>
        <location evidence="1">Membrane</location>
        <topology evidence="1">Multi-pass membrane protein</topology>
    </subcellularLocation>
</comment>
<name>A0A8S3IZN1_9BILA</name>
<dbReference type="Gene3D" id="1.20.1730.10">
    <property type="entry name" value="Sodium/glucose cotransporter"/>
    <property type="match status" value="1"/>
</dbReference>
<dbReference type="EMBL" id="CAJOBH010249960">
    <property type="protein sequence ID" value="CAF5135794.1"/>
    <property type="molecule type" value="Genomic_DNA"/>
</dbReference>
<dbReference type="InterPro" id="IPR001734">
    <property type="entry name" value="Na/solute_symporter"/>
</dbReference>
<evidence type="ECO:0000256" key="1">
    <source>
        <dbReference type="ARBA" id="ARBA00004141"/>
    </source>
</evidence>
<proteinExistence type="inferred from homology"/>
<evidence type="ECO:0000256" key="2">
    <source>
        <dbReference type="ARBA" id="ARBA00006434"/>
    </source>
</evidence>
<sequence>SSSTIFTIDIWQRFRPKAPQWELLIVGRIFTLVLVGISILWIPIISAAQGGKLFDYIQSVTSFLAPPICSIYVLAIFWKRINEEGAFWGLICGLVIGLIRFIWEYSYSVPPCLLAATDRRPEAIKFHFLYFALLLFTLTCLVAVIVSLLTRPIPEQCLHGLNFFDLDNPIEPTPIPTKPGLWHKADTAFEDK</sequence>
<evidence type="ECO:0008006" key="11">
    <source>
        <dbReference type="Google" id="ProtNLM"/>
    </source>
</evidence>
<keyword evidence="5 7" id="KW-0472">Membrane</keyword>
<feature type="transmembrane region" description="Helical" evidence="7">
    <location>
        <begin position="21"/>
        <end position="44"/>
    </location>
</feature>
<keyword evidence="4 7" id="KW-1133">Transmembrane helix</keyword>
<feature type="non-terminal residue" evidence="9">
    <location>
        <position position="192"/>
    </location>
</feature>
<evidence type="ECO:0000256" key="4">
    <source>
        <dbReference type="ARBA" id="ARBA00022989"/>
    </source>
</evidence>
<evidence type="ECO:0000256" key="7">
    <source>
        <dbReference type="SAM" id="Phobius"/>
    </source>
</evidence>
<feature type="transmembrane region" description="Helical" evidence="7">
    <location>
        <begin position="85"/>
        <end position="103"/>
    </location>
</feature>
<dbReference type="Pfam" id="PF00474">
    <property type="entry name" value="SSF"/>
    <property type="match status" value="1"/>
</dbReference>
<dbReference type="Proteomes" id="UP000681720">
    <property type="component" value="Unassembled WGS sequence"/>
</dbReference>
<accession>A0A8S3IZN1</accession>
<organism evidence="9 10">
    <name type="scientific">Rotaria magnacalcarata</name>
    <dbReference type="NCBI Taxonomy" id="392030"/>
    <lineage>
        <taxon>Eukaryota</taxon>
        <taxon>Metazoa</taxon>
        <taxon>Spiralia</taxon>
        <taxon>Gnathifera</taxon>
        <taxon>Rotifera</taxon>
        <taxon>Eurotatoria</taxon>
        <taxon>Bdelloidea</taxon>
        <taxon>Philodinida</taxon>
        <taxon>Philodinidae</taxon>
        <taxon>Rotaria</taxon>
    </lineage>
</organism>
<dbReference type="Proteomes" id="UP000681967">
    <property type="component" value="Unassembled WGS sequence"/>
</dbReference>
<gene>
    <name evidence="8" type="ORF">BYL167_LOCUS69298</name>
    <name evidence="9" type="ORF">GIL414_LOCUS79468</name>
</gene>
<dbReference type="AlphaFoldDB" id="A0A8S3IZN1"/>
<dbReference type="GO" id="GO:0005886">
    <property type="term" value="C:plasma membrane"/>
    <property type="evidence" value="ECO:0007669"/>
    <property type="project" value="TreeGrafter"/>
</dbReference>
<feature type="transmembrane region" description="Helical" evidence="7">
    <location>
        <begin position="128"/>
        <end position="149"/>
    </location>
</feature>
<dbReference type="GO" id="GO:0005412">
    <property type="term" value="F:D-glucose:sodium symporter activity"/>
    <property type="evidence" value="ECO:0007669"/>
    <property type="project" value="TreeGrafter"/>
</dbReference>
<feature type="transmembrane region" description="Helical" evidence="7">
    <location>
        <begin position="56"/>
        <end position="78"/>
    </location>
</feature>
<evidence type="ECO:0000256" key="3">
    <source>
        <dbReference type="ARBA" id="ARBA00022692"/>
    </source>
</evidence>
<dbReference type="EMBL" id="CAJOBJ010352383">
    <property type="protein sequence ID" value="CAF5210031.1"/>
    <property type="molecule type" value="Genomic_DNA"/>
</dbReference>
<comment type="similarity">
    <text evidence="2 6">Belongs to the sodium:solute symporter (SSF) (TC 2.A.21) family.</text>
</comment>
<feature type="non-terminal residue" evidence="9">
    <location>
        <position position="1"/>
    </location>
</feature>
<evidence type="ECO:0000256" key="6">
    <source>
        <dbReference type="RuleBase" id="RU362091"/>
    </source>
</evidence>
<dbReference type="PROSITE" id="PS50283">
    <property type="entry name" value="NA_SOLUT_SYMP_3"/>
    <property type="match status" value="1"/>
</dbReference>
<reference evidence="9" key="1">
    <citation type="submission" date="2021-02" db="EMBL/GenBank/DDBJ databases">
        <authorList>
            <person name="Nowell W R."/>
        </authorList>
    </citation>
    <scope>NUCLEOTIDE SEQUENCE</scope>
</reference>
<evidence type="ECO:0000313" key="8">
    <source>
        <dbReference type="EMBL" id="CAF5135794.1"/>
    </source>
</evidence>
<comment type="caution">
    <text evidence="9">The sequence shown here is derived from an EMBL/GenBank/DDBJ whole genome shotgun (WGS) entry which is preliminary data.</text>
</comment>
<evidence type="ECO:0000313" key="9">
    <source>
        <dbReference type="EMBL" id="CAF5210031.1"/>
    </source>
</evidence>
<dbReference type="PANTHER" id="PTHR11819">
    <property type="entry name" value="SOLUTE CARRIER FAMILY 5"/>
    <property type="match status" value="1"/>
</dbReference>
<dbReference type="InterPro" id="IPR038377">
    <property type="entry name" value="Na/Glc_symporter_sf"/>
</dbReference>
<keyword evidence="3 7" id="KW-0812">Transmembrane</keyword>
<dbReference type="PANTHER" id="PTHR11819:SF195">
    <property type="entry name" value="SODIUM_GLUCOSE COTRANSPORTER 4"/>
    <property type="match status" value="1"/>
</dbReference>
<evidence type="ECO:0000313" key="10">
    <source>
        <dbReference type="Proteomes" id="UP000681720"/>
    </source>
</evidence>